<evidence type="ECO:0000256" key="1">
    <source>
        <dbReference type="SAM" id="MobiDB-lite"/>
    </source>
</evidence>
<sequence length="456" mass="51581">MADNNGLTASPLRGADLTFNWTLFFLFYFNRVFATLVSYGLRAWTWHQYRVYVDIQALQISLLGGRVFLKGVRYHGNNETILIQNGYITWRYWLRNVKELDLGNDGSIKGQESTINTGIDREEGPKAKKELPCRINAVLNGVEWFVYNRSPAYDAIISGITGEDGKPDHAAHGHPDDSSQHVRLRKKGVLNDRGIERDVSKELIGDSQNVPSHIEEQAKIGTSPTEDKSGRSSAHSRAADAIESDESHANMESTFLLRFLPLHVECTKAALVLGNENTKSVLIVKTDKAEGELDASASTKLDQYKQLINFRFEHPVIQMQPNDDYKEDQTTTACRIKRGASNQSDHGARRSHSFFNRQRKRTWHAIQDLVPFFRSSVESFSSIDDRHLNSSTQGGPNPSSWQGLSRYLDESEQDENAQWSSNEYATVTTIADSPSATMRFYWDVPGKVPRHRERSN</sequence>
<dbReference type="PANTHER" id="PTHR32085:SF3">
    <property type="entry name" value="PROTEIN CSF1"/>
    <property type="match status" value="1"/>
</dbReference>
<feature type="region of interest" description="Disordered" evidence="1">
    <location>
        <begin position="164"/>
        <end position="246"/>
    </location>
</feature>
<dbReference type="Proteomes" id="UP000249056">
    <property type="component" value="Unassembled WGS sequence"/>
</dbReference>
<proteinExistence type="predicted"/>
<dbReference type="PANTHER" id="PTHR32085">
    <property type="entry name" value="PROTEIN CSF1"/>
    <property type="match status" value="1"/>
</dbReference>
<organism evidence="2 3">
    <name type="scientific">Monilinia fructigena</name>
    <dbReference type="NCBI Taxonomy" id="38457"/>
    <lineage>
        <taxon>Eukaryota</taxon>
        <taxon>Fungi</taxon>
        <taxon>Dikarya</taxon>
        <taxon>Ascomycota</taxon>
        <taxon>Pezizomycotina</taxon>
        <taxon>Leotiomycetes</taxon>
        <taxon>Helotiales</taxon>
        <taxon>Sclerotiniaceae</taxon>
        <taxon>Monilinia</taxon>
    </lineage>
</organism>
<dbReference type="GO" id="GO:0006113">
    <property type="term" value="P:fermentation"/>
    <property type="evidence" value="ECO:0007669"/>
    <property type="project" value="InterPro"/>
</dbReference>
<feature type="compositionally biased region" description="Basic and acidic residues" evidence="1">
    <location>
        <begin position="189"/>
        <end position="204"/>
    </location>
</feature>
<gene>
    <name evidence="2" type="ORF">DID88_005826</name>
</gene>
<feature type="compositionally biased region" description="Polar residues" evidence="1">
    <location>
        <begin position="389"/>
        <end position="403"/>
    </location>
</feature>
<feature type="region of interest" description="Disordered" evidence="1">
    <location>
        <begin position="387"/>
        <end position="420"/>
    </location>
</feature>
<reference evidence="2 3" key="1">
    <citation type="submission" date="2018-06" db="EMBL/GenBank/DDBJ databases">
        <title>Genome Sequence of the Brown Rot Fungal Pathogen Monilinia fructigena.</title>
        <authorList>
            <person name="Landi L."/>
            <person name="De Miccolis Angelini R.M."/>
            <person name="Pollastro S."/>
            <person name="Abate D."/>
            <person name="Faretra F."/>
            <person name="Romanazzi G."/>
        </authorList>
    </citation>
    <scope>NUCLEOTIDE SEQUENCE [LARGE SCALE GENOMIC DNA]</scope>
    <source>
        <strain evidence="2 3">Mfrg269</strain>
    </source>
</reference>
<accession>A0A395J230</accession>
<feature type="compositionally biased region" description="Basic and acidic residues" evidence="1">
    <location>
        <begin position="164"/>
        <end position="180"/>
    </location>
</feature>
<keyword evidence="3" id="KW-1185">Reference proteome</keyword>
<dbReference type="InterPro" id="IPR029636">
    <property type="entry name" value="Csf1"/>
</dbReference>
<dbReference type="EMBL" id="QKRW01000007">
    <property type="protein sequence ID" value="RAL66154.1"/>
    <property type="molecule type" value="Genomic_DNA"/>
</dbReference>
<evidence type="ECO:0008006" key="4">
    <source>
        <dbReference type="Google" id="ProtNLM"/>
    </source>
</evidence>
<evidence type="ECO:0000313" key="2">
    <source>
        <dbReference type="EMBL" id="RAL66154.1"/>
    </source>
</evidence>
<protein>
    <recommendedName>
        <fullName evidence="4">BCS1 N-terminal domain-containing protein</fullName>
    </recommendedName>
</protein>
<comment type="caution">
    <text evidence="2">The sequence shown here is derived from an EMBL/GenBank/DDBJ whole genome shotgun (WGS) entry which is preliminary data.</text>
</comment>
<dbReference type="OrthoDB" id="10051416at2759"/>
<name>A0A395J230_9HELO</name>
<dbReference type="GO" id="GO:0016020">
    <property type="term" value="C:membrane"/>
    <property type="evidence" value="ECO:0007669"/>
    <property type="project" value="InterPro"/>
</dbReference>
<evidence type="ECO:0000313" key="3">
    <source>
        <dbReference type="Proteomes" id="UP000249056"/>
    </source>
</evidence>
<feature type="compositionally biased region" description="Basic and acidic residues" evidence="1">
    <location>
        <begin position="237"/>
        <end position="246"/>
    </location>
</feature>
<dbReference type="AlphaFoldDB" id="A0A395J230"/>